<evidence type="ECO:0000313" key="2">
    <source>
        <dbReference type="EMBL" id="TNN75980.1"/>
    </source>
</evidence>
<sequence length="165" mass="18488">MAVMAIQARKRRPKGKKDRTGHHRRTLAKKTTTRAQNKTTLREEGDKGTRKTKGSFSVSEESERGEGRKEREGGRKEAGAITGPLRGGLRMSLLGSFVAASIVRYFRKKPNNAMNLRKRRIRLKAVLERHEMNRAKDQRGTGGCVSATWTSGEAFRLHGAKSSRN</sequence>
<name>A0A4Z2IDD6_9TELE</name>
<dbReference type="EMBL" id="SRLO01000097">
    <property type="protein sequence ID" value="TNN75980.1"/>
    <property type="molecule type" value="Genomic_DNA"/>
</dbReference>
<proteinExistence type="predicted"/>
<keyword evidence="3" id="KW-1185">Reference proteome</keyword>
<feature type="region of interest" description="Disordered" evidence="1">
    <location>
        <begin position="1"/>
        <end position="84"/>
    </location>
</feature>
<organism evidence="2 3">
    <name type="scientific">Liparis tanakae</name>
    <name type="common">Tanaka's snailfish</name>
    <dbReference type="NCBI Taxonomy" id="230148"/>
    <lineage>
        <taxon>Eukaryota</taxon>
        <taxon>Metazoa</taxon>
        <taxon>Chordata</taxon>
        <taxon>Craniata</taxon>
        <taxon>Vertebrata</taxon>
        <taxon>Euteleostomi</taxon>
        <taxon>Actinopterygii</taxon>
        <taxon>Neopterygii</taxon>
        <taxon>Teleostei</taxon>
        <taxon>Neoteleostei</taxon>
        <taxon>Acanthomorphata</taxon>
        <taxon>Eupercaria</taxon>
        <taxon>Perciformes</taxon>
        <taxon>Cottioidei</taxon>
        <taxon>Cottales</taxon>
        <taxon>Liparidae</taxon>
        <taxon>Liparis</taxon>
    </lineage>
</organism>
<evidence type="ECO:0000256" key="1">
    <source>
        <dbReference type="SAM" id="MobiDB-lite"/>
    </source>
</evidence>
<dbReference type="AlphaFoldDB" id="A0A4Z2IDD6"/>
<gene>
    <name evidence="2" type="ORF">EYF80_013743</name>
</gene>
<accession>A0A4Z2IDD6</accession>
<dbReference type="Proteomes" id="UP000314294">
    <property type="component" value="Unassembled WGS sequence"/>
</dbReference>
<dbReference type="OrthoDB" id="8964638at2759"/>
<feature type="compositionally biased region" description="Basic and acidic residues" evidence="1">
    <location>
        <begin position="40"/>
        <end position="49"/>
    </location>
</feature>
<feature type="compositionally biased region" description="Basic residues" evidence="1">
    <location>
        <begin position="8"/>
        <end position="32"/>
    </location>
</feature>
<evidence type="ECO:0000313" key="3">
    <source>
        <dbReference type="Proteomes" id="UP000314294"/>
    </source>
</evidence>
<protein>
    <submittedName>
        <fullName evidence="2">Uncharacterized protein</fullName>
    </submittedName>
</protein>
<reference evidence="2 3" key="1">
    <citation type="submission" date="2019-03" db="EMBL/GenBank/DDBJ databases">
        <title>First draft genome of Liparis tanakae, snailfish: a comprehensive survey of snailfish specific genes.</title>
        <authorList>
            <person name="Kim W."/>
            <person name="Song I."/>
            <person name="Jeong J.-H."/>
            <person name="Kim D."/>
            <person name="Kim S."/>
            <person name="Ryu S."/>
            <person name="Song J.Y."/>
            <person name="Lee S.K."/>
        </authorList>
    </citation>
    <scope>NUCLEOTIDE SEQUENCE [LARGE SCALE GENOMIC DNA]</scope>
    <source>
        <tissue evidence="2">Muscle</tissue>
    </source>
</reference>
<feature type="compositionally biased region" description="Basic and acidic residues" evidence="1">
    <location>
        <begin position="61"/>
        <end position="78"/>
    </location>
</feature>
<comment type="caution">
    <text evidence="2">The sequence shown here is derived from an EMBL/GenBank/DDBJ whole genome shotgun (WGS) entry which is preliminary data.</text>
</comment>